<name>A0A1H0V4X7_9ACTN</name>
<sequence length="391" mass="41185">MTSTPLTEEPVTARRSGPLRELDHPAQVFAWLGPNWFASVMGTGIVANAAATLPVWLPGTRVAATVVWALGALLLLALTAAWVVHWLRHPATARGHARDPVMAQFWGAPPMALMTVGAGALLLGRDWIGLGPALTADWVLWTAGTVLGLVTTAWIPYLMMTTHDIARDAAFGGWLMPVVPPMVSAANGALLVEHLPPGQPRLTMLLGCYAMFGISLFATLFVVPQLWQRLVHHKTGAAEGVPTVWIVLGPLGQSVTAANLLARPAGDVLPAPYGGAAEALGLFYGVSAWGFAVVWLVLAAALTLRTVRVGMPFALTWWSFTFPVGTVVTGTSALAARTGAALFVVVAVALYLLLVLAWLTVAVRTARAGYRGGLFRPVRRAPSPSPSGAVA</sequence>
<dbReference type="PANTHER" id="PTHR31686">
    <property type="match status" value="1"/>
</dbReference>
<dbReference type="Gene3D" id="1.50.10.150">
    <property type="entry name" value="Voltage-dependent anion channel"/>
    <property type="match status" value="1"/>
</dbReference>
<feature type="transmembrane region" description="Helical" evidence="8">
    <location>
        <begin position="105"/>
        <end position="123"/>
    </location>
</feature>
<evidence type="ECO:0000256" key="6">
    <source>
        <dbReference type="ARBA" id="ARBA00022989"/>
    </source>
</evidence>
<dbReference type="GO" id="GO:0055085">
    <property type="term" value="P:transmembrane transport"/>
    <property type="evidence" value="ECO:0007669"/>
    <property type="project" value="InterPro"/>
</dbReference>
<keyword evidence="6 8" id="KW-1133">Transmembrane helix</keyword>
<feature type="transmembrane region" description="Helical" evidence="8">
    <location>
        <begin position="314"/>
        <end position="334"/>
    </location>
</feature>
<dbReference type="CDD" id="cd09320">
    <property type="entry name" value="TDT_like_2"/>
    <property type="match status" value="1"/>
</dbReference>
<dbReference type="AlphaFoldDB" id="A0A1H0V4X7"/>
<keyword evidence="3" id="KW-0813">Transport</keyword>
<keyword evidence="5 8" id="KW-0812">Transmembrane</keyword>
<evidence type="ECO:0000313" key="9">
    <source>
        <dbReference type="EMBL" id="SDP73421.1"/>
    </source>
</evidence>
<evidence type="ECO:0000256" key="3">
    <source>
        <dbReference type="ARBA" id="ARBA00022448"/>
    </source>
</evidence>
<dbReference type="RefSeq" id="WP_092602084.1">
    <property type="nucleotide sequence ID" value="NZ_FNJR01000008.1"/>
</dbReference>
<protein>
    <submittedName>
        <fullName evidence="9">C4-dicarboxylate transporter/malic acid transport protein</fullName>
    </submittedName>
</protein>
<dbReference type="Proteomes" id="UP000199497">
    <property type="component" value="Unassembled WGS sequence"/>
</dbReference>
<dbReference type="InterPro" id="IPR038665">
    <property type="entry name" value="Voltage-dep_anion_channel_sf"/>
</dbReference>
<dbReference type="STRING" id="405564.SAMN04487905_1086"/>
<feature type="transmembrane region" description="Helical" evidence="8">
    <location>
        <begin position="138"/>
        <end position="159"/>
    </location>
</feature>
<gene>
    <name evidence="9" type="ORF">SAMN04487905_1086</name>
</gene>
<dbReference type="Pfam" id="PF03595">
    <property type="entry name" value="SLAC1"/>
    <property type="match status" value="1"/>
</dbReference>
<keyword evidence="7 8" id="KW-0472">Membrane</keyword>
<feature type="transmembrane region" description="Helical" evidence="8">
    <location>
        <begin position="282"/>
        <end position="302"/>
    </location>
</feature>
<evidence type="ECO:0000256" key="2">
    <source>
        <dbReference type="ARBA" id="ARBA00008566"/>
    </source>
</evidence>
<feature type="transmembrane region" description="Helical" evidence="8">
    <location>
        <begin position="340"/>
        <end position="361"/>
    </location>
</feature>
<evidence type="ECO:0000256" key="7">
    <source>
        <dbReference type="ARBA" id="ARBA00023136"/>
    </source>
</evidence>
<evidence type="ECO:0000256" key="8">
    <source>
        <dbReference type="SAM" id="Phobius"/>
    </source>
</evidence>
<feature type="transmembrane region" description="Helical" evidence="8">
    <location>
        <begin position="36"/>
        <end position="56"/>
    </location>
</feature>
<dbReference type="GO" id="GO:0005886">
    <property type="term" value="C:plasma membrane"/>
    <property type="evidence" value="ECO:0007669"/>
    <property type="project" value="UniProtKB-SubCell"/>
</dbReference>
<evidence type="ECO:0000256" key="4">
    <source>
        <dbReference type="ARBA" id="ARBA00022475"/>
    </source>
</evidence>
<dbReference type="OrthoDB" id="958273at2"/>
<keyword evidence="4" id="KW-1003">Cell membrane</keyword>
<dbReference type="EMBL" id="FNJR01000008">
    <property type="protein sequence ID" value="SDP73421.1"/>
    <property type="molecule type" value="Genomic_DNA"/>
</dbReference>
<evidence type="ECO:0000313" key="10">
    <source>
        <dbReference type="Proteomes" id="UP000199497"/>
    </source>
</evidence>
<proteinExistence type="inferred from homology"/>
<evidence type="ECO:0000256" key="1">
    <source>
        <dbReference type="ARBA" id="ARBA00004651"/>
    </source>
</evidence>
<dbReference type="InterPro" id="IPR004695">
    <property type="entry name" value="SLAC1/Mae1/Ssu1/TehA"/>
</dbReference>
<organism evidence="9 10">
    <name type="scientific">Actinopolyspora xinjiangensis</name>
    <dbReference type="NCBI Taxonomy" id="405564"/>
    <lineage>
        <taxon>Bacteria</taxon>
        <taxon>Bacillati</taxon>
        <taxon>Actinomycetota</taxon>
        <taxon>Actinomycetes</taxon>
        <taxon>Actinopolysporales</taxon>
        <taxon>Actinopolysporaceae</taxon>
        <taxon>Actinopolyspora</taxon>
    </lineage>
</organism>
<dbReference type="PANTHER" id="PTHR31686:SF1">
    <property type="entry name" value="SULFITE EFFLUX PUMP SSU1"/>
    <property type="match status" value="1"/>
</dbReference>
<dbReference type="InterPro" id="IPR051629">
    <property type="entry name" value="Sulfite_efflux_TDT"/>
</dbReference>
<reference evidence="10" key="1">
    <citation type="submission" date="2016-10" db="EMBL/GenBank/DDBJ databases">
        <authorList>
            <person name="Varghese N."/>
            <person name="Submissions S."/>
        </authorList>
    </citation>
    <scope>NUCLEOTIDE SEQUENCE [LARGE SCALE GENOMIC DNA]</scope>
    <source>
        <strain evidence="10">DSM 46732</strain>
    </source>
</reference>
<comment type="similarity">
    <text evidence="2">Belongs to the tellurite-resistance/dicarboxylate transporter (TDT) family.</text>
</comment>
<feature type="transmembrane region" description="Helical" evidence="8">
    <location>
        <begin position="171"/>
        <end position="192"/>
    </location>
</feature>
<accession>A0A1H0V4X7</accession>
<feature type="transmembrane region" description="Helical" evidence="8">
    <location>
        <begin position="62"/>
        <end position="84"/>
    </location>
</feature>
<feature type="transmembrane region" description="Helical" evidence="8">
    <location>
        <begin position="204"/>
        <end position="223"/>
    </location>
</feature>
<evidence type="ECO:0000256" key="5">
    <source>
        <dbReference type="ARBA" id="ARBA00022692"/>
    </source>
</evidence>
<keyword evidence="10" id="KW-1185">Reference proteome</keyword>
<comment type="subcellular location">
    <subcellularLocation>
        <location evidence="1">Cell membrane</location>
        <topology evidence="1">Multi-pass membrane protein</topology>
    </subcellularLocation>
</comment>